<sequence length="76" mass="8765">MSRTIPQASSAQLDYSTAMKIVNDVVSYDMIFMYVDCNSLEISHLVQQIMDTQYENLEDPCWKPDEMVHVNLVTFA</sequence>
<organism evidence="1 2">
    <name type="scientific">Araneus ventricosus</name>
    <name type="common">Orbweaver spider</name>
    <name type="synonym">Epeira ventricosa</name>
    <dbReference type="NCBI Taxonomy" id="182803"/>
    <lineage>
        <taxon>Eukaryota</taxon>
        <taxon>Metazoa</taxon>
        <taxon>Ecdysozoa</taxon>
        <taxon>Arthropoda</taxon>
        <taxon>Chelicerata</taxon>
        <taxon>Arachnida</taxon>
        <taxon>Araneae</taxon>
        <taxon>Araneomorphae</taxon>
        <taxon>Entelegynae</taxon>
        <taxon>Araneoidea</taxon>
        <taxon>Araneidae</taxon>
        <taxon>Araneus</taxon>
    </lineage>
</organism>
<dbReference type="AlphaFoldDB" id="A0A4Y2PJE7"/>
<evidence type="ECO:0000313" key="1">
    <source>
        <dbReference type="EMBL" id="GBN51242.1"/>
    </source>
</evidence>
<protein>
    <submittedName>
        <fullName evidence="1">Uncharacterized protein</fullName>
    </submittedName>
</protein>
<comment type="caution">
    <text evidence="1">The sequence shown here is derived from an EMBL/GenBank/DDBJ whole genome shotgun (WGS) entry which is preliminary data.</text>
</comment>
<dbReference type="EMBL" id="BGPR01133397">
    <property type="protein sequence ID" value="GBN51242.1"/>
    <property type="molecule type" value="Genomic_DNA"/>
</dbReference>
<dbReference type="Proteomes" id="UP000499080">
    <property type="component" value="Unassembled WGS sequence"/>
</dbReference>
<keyword evidence="2" id="KW-1185">Reference proteome</keyword>
<accession>A0A4Y2PJE7</accession>
<name>A0A4Y2PJE7_ARAVE</name>
<proteinExistence type="predicted"/>
<reference evidence="1 2" key="1">
    <citation type="journal article" date="2019" name="Sci. Rep.">
        <title>Orb-weaving spider Araneus ventricosus genome elucidates the spidroin gene catalogue.</title>
        <authorList>
            <person name="Kono N."/>
            <person name="Nakamura H."/>
            <person name="Ohtoshi R."/>
            <person name="Moran D.A.P."/>
            <person name="Shinohara A."/>
            <person name="Yoshida Y."/>
            <person name="Fujiwara M."/>
            <person name="Mori M."/>
            <person name="Tomita M."/>
            <person name="Arakawa K."/>
        </authorList>
    </citation>
    <scope>NUCLEOTIDE SEQUENCE [LARGE SCALE GENOMIC DNA]</scope>
</reference>
<evidence type="ECO:0000313" key="2">
    <source>
        <dbReference type="Proteomes" id="UP000499080"/>
    </source>
</evidence>
<gene>
    <name evidence="1" type="ORF">AVEN_59284_1</name>
</gene>